<reference evidence="7" key="1">
    <citation type="journal article" date="2017" name="Genome Biol.">
        <title>Comparative genomics reveals high biological diversity and specific adaptations in the industrially and medically important fungal genus Aspergillus.</title>
        <authorList>
            <person name="de Vries R.P."/>
            <person name="Riley R."/>
            <person name="Wiebenga A."/>
            <person name="Aguilar-Osorio G."/>
            <person name="Amillis S."/>
            <person name="Uchima C.A."/>
            <person name="Anderluh G."/>
            <person name="Asadollahi M."/>
            <person name="Askin M."/>
            <person name="Barry K."/>
            <person name="Battaglia E."/>
            <person name="Bayram O."/>
            <person name="Benocci T."/>
            <person name="Braus-Stromeyer S.A."/>
            <person name="Caldana C."/>
            <person name="Canovas D."/>
            <person name="Cerqueira G.C."/>
            <person name="Chen F."/>
            <person name="Chen W."/>
            <person name="Choi C."/>
            <person name="Clum A."/>
            <person name="Dos Santos R.A."/>
            <person name="Damasio A.R."/>
            <person name="Diallinas G."/>
            <person name="Emri T."/>
            <person name="Fekete E."/>
            <person name="Flipphi M."/>
            <person name="Freyberg S."/>
            <person name="Gallo A."/>
            <person name="Gournas C."/>
            <person name="Habgood R."/>
            <person name="Hainaut M."/>
            <person name="Harispe M.L."/>
            <person name="Henrissat B."/>
            <person name="Hilden K.S."/>
            <person name="Hope R."/>
            <person name="Hossain A."/>
            <person name="Karabika E."/>
            <person name="Karaffa L."/>
            <person name="Karanyi Z."/>
            <person name="Krasevec N."/>
            <person name="Kuo A."/>
            <person name="Kusch H."/>
            <person name="LaButti K."/>
            <person name="Lagendijk E.L."/>
            <person name="Lapidus A."/>
            <person name="Levasseur A."/>
            <person name="Lindquist E."/>
            <person name="Lipzen A."/>
            <person name="Logrieco A.F."/>
            <person name="MacCabe A."/>
            <person name="Maekelae M.R."/>
            <person name="Malavazi I."/>
            <person name="Melin P."/>
            <person name="Meyer V."/>
            <person name="Mielnichuk N."/>
            <person name="Miskei M."/>
            <person name="Molnar A.P."/>
            <person name="Mule G."/>
            <person name="Ngan C.Y."/>
            <person name="Orejas M."/>
            <person name="Orosz E."/>
            <person name="Ouedraogo J.P."/>
            <person name="Overkamp K.M."/>
            <person name="Park H.-S."/>
            <person name="Perrone G."/>
            <person name="Piumi F."/>
            <person name="Punt P.J."/>
            <person name="Ram A.F."/>
            <person name="Ramon A."/>
            <person name="Rauscher S."/>
            <person name="Record E."/>
            <person name="Riano-Pachon D.M."/>
            <person name="Robert V."/>
            <person name="Roehrig J."/>
            <person name="Ruller R."/>
            <person name="Salamov A."/>
            <person name="Salih N.S."/>
            <person name="Samson R.A."/>
            <person name="Sandor E."/>
            <person name="Sanguinetti M."/>
            <person name="Schuetze T."/>
            <person name="Sepcic K."/>
            <person name="Shelest E."/>
            <person name="Sherlock G."/>
            <person name="Sophianopoulou V."/>
            <person name="Squina F.M."/>
            <person name="Sun H."/>
            <person name="Susca A."/>
            <person name="Todd R.B."/>
            <person name="Tsang A."/>
            <person name="Unkles S.E."/>
            <person name="van de Wiele N."/>
            <person name="van Rossen-Uffink D."/>
            <person name="Oliveira J.V."/>
            <person name="Vesth T.C."/>
            <person name="Visser J."/>
            <person name="Yu J.-H."/>
            <person name="Zhou M."/>
            <person name="Andersen M.R."/>
            <person name="Archer D.B."/>
            <person name="Baker S.E."/>
            <person name="Benoit I."/>
            <person name="Brakhage A.A."/>
            <person name="Braus G.H."/>
            <person name="Fischer R."/>
            <person name="Frisvad J.C."/>
            <person name="Goldman G.H."/>
            <person name="Houbraken J."/>
            <person name="Oakley B."/>
            <person name="Pocsi I."/>
            <person name="Scazzocchio C."/>
            <person name="Seiboth B."/>
            <person name="vanKuyk P.A."/>
            <person name="Wortman J."/>
            <person name="Dyer P.S."/>
            <person name="Grigoriev I.V."/>
        </authorList>
    </citation>
    <scope>NUCLEOTIDE SEQUENCE [LARGE SCALE GENOMIC DNA]</scope>
    <source>
        <strain evidence="7">ITEM 5010</strain>
    </source>
</reference>
<evidence type="ECO:0000259" key="5">
    <source>
        <dbReference type="SMART" id="SM00829"/>
    </source>
</evidence>
<sequence>MPTNEAAWLRASRAHPLQVLSAPYPQPREGQLVIRNHAVAINPIDGALQGQGTTLMFRWLTYPCILGTDVAGEVVEVGPGVTQYRVGDRVLGMASGKNEKINSPSQGAFQRYVVLATHMVSRIPASLSYEQAAVLPLGIATAASGSTSVGSNAIQLATAAGYEVFTTASPRHFDYVRSLGAAQVFDYRSPTVVPDLIAACRGKTLAGALAVGATAADGCMAILARCQGHRFVSLASYPVPSPPPKSFTTLRTMVSFLAGSLSYWVRSRTTGIQYNYIFASTVYDNGIGEMIFADFLPRALAEGRYQVVPDHVVHGTGLGSIQGAMDYQTQGMSAKKVVVVLS</sequence>
<dbReference type="InterPro" id="IPR047122">
    <property type="entry name" value="Trans-enoyl_RdTase-like"/>
</dbReference>
<name>A0A1R3RHR1_ASPC5</name>
<dbReference type="Proteomes" id="UP000188318">
    <property type="component" value="Unassembled WGS sequence"/>
</dbReference>
<protein>
    <recommendedName>
        <fullName evidence="5">Enoyl reductase (ER) domain-containing protein</fullName>
    </recommendedName>
</protein>
<evidence type="ECO:0000256" key="1">
    <source>
        <dbReference type="ARBA" id="ARBA00008072"/>
    </source>
</evidence>
<proteinExistence type="inferred from homology"/>
<gene>
    <name evidence="6" type="ORF">ASPCADRAFT_516954</name>
</gene>
<feature type="domain" description="Enoyl reductase (ER)" evidence="5">
    <location>
        <begin position="12"/>
        <end position="339"/>
    </location>
</feature>
<dbReference type="GO" id="GO:0000166">
    <property type="term" value="F:nucleotide binding"/>
    <property type="evidence" value="ECO:0007669"/>
    <property type="project" value="UniProtKB-KW"/>
</dbReference>
<accession>A0A1R3RHR1</accession>
<keyword evidence="7" id="KW-1185">Reference proteome</keyword>
<dbReference type="InterPro" id="IPR020843">
    <property type="entry name" value="ER"/>
</dbReference>
<keyword evidence="2" id="KW-0547">Nucleotide-binding</keyword>
<dbReference type="Gene3D" id="3.90.180.10">
    <property type="entry name" value="Medium-chain alcohol dehydrogenases, catalytic domain"/>
    <property type="match status" value="2"/>
</dbReference>
<evidence type="ECO:0000313" key="6">
    <source>
        <dbReference type="EMBL" id="OOF94016.1"/>
    </source>
</evidence>
<dbReference type="Pfam" id="PF08240">
    <property type="entry name" value="ADH_N"/>
    <property type="match status" value="1"/>
</dbReference>
<dbReference type="Gene3D" id="3.40.50.720">
    <property type="entry name" value="NAD(P)-binding Rossmann-like Domain"/>
    <property type="match status" value="1"/>
</dbReference>
<keyword evidence="3" id="KW-0521">NADP</keyword>
<organism evidence="6 7">
    <name type="scientific">Aspergillus carbonarius (strain ITEM 5010)</name>
    <dbReference type="NCBI Taxonomy" id="602072"/>
    <lineage>
        <taxon>Eukaryota</taxon>
        <taxon>Fungi</taxon>
        <taxon>Dikarya</taxon>
        <taxon>Ascomycota</taxon>
        <taxon>Pezizomycotina</taxon>
        <taxon>Eurotiomycetes</taxon>
        <taxon>Eurotiomycetidae</taxon>
        <taxon>Eurotiales</taxon>
        <taxon>Aspergillaceae</taxon>
        <taxon>Aspergillus</taxon>
        <taxon>Aspergillus subgen. Circumdati</taxon>
    </lineage>
</organism>
<evidence type="ECO:0000256" key="3">
    <source>
        <dbReference type="ARBA" id="ARBA00022857"/>
    </source>
</evidence>
<dbReference type="PANTHER" id="PTHR45348">
    <property type="entry name" value="HYPOTHETICAL OXIDOREDUCTASE (EUROFUNG)"/>
    <property type="match status" value="1"/>
</dbReference>
<dbReference type="GO" id="GO:0016651">
    <property type="term" value="F:oxidoreductase activity, acting on NAD(P)H"/>
    <property type="evidence" value="ECO:0007669"/>
    <property type="project" value="InterPro"/>
</dbReference>
<dbReference type="SUPFAM" id="SSF50129">
    <property type="entry name" value="GroES-like"/>
    <property type="match status" value="1"/>
</dbReference>
<dbReference type="STRING" id="602072.A0A1R3RHR1"/>
<dbReference type="SUPFAM" id="SSF51735">
    <property type="entry name" value="NAD(P)-binding Rossmann-fold domains"/>
    <property type="match status" value="1"/>
</dbReference>
<dbReference type="CDD" id="cd08249">
    <property type="entry name" value="enoyl_reductase_like"/>
    <property type="match status" value="1"/>
</dbReference>
<evidence type="ECO:0000256" key="4">
    <source>
        <dbReference type="ARBA" id="ARBA00023002"/>
    </source>
</evidence>
<dbReference type="OrthoDB" id="48317at2759"/>
<keyword evidence="4" id="KW-0560">Oxidoreductase</keyword>
<comment type="similarity">
    <text evidence="1">Belongs to the zinc-containing alcohol dehydrogenase family.</text>
</comment>
<evidence type="ECO:0000256" key="2">
    <source>
        <dbReference type="ARBA" id="ARBA00022741"/>
    </source>
</evidence>
<evidence type="ECO:0000313" key="7">
    <source>
        <dbReference type="Proteomes" id="UP000188318"/>
    </source>
</evidence>
<dbReference type="SMART" id="SM00829">
    <property type="entry name" value="PKS_ER"/>
    <property type="match status" value="1"/>
</dbReference>
<dbReference type="PANTHER" id="PTHR45348:SF2">
    <property type="entry name" value="ZINC-TYPE ALCOHOL DEHYDROGENASE-LIKE PROTEIN C2E1P3.01"/>
    <property type="match status" value="1"/>
</dbReference>
<dbReference type="OMA" id="NSVDWAK"/>
<dbReference type="InterPro" id="IPR013154">
    <property type="entry name" value="ADH-like_N"/>
</dbReference>
<dbReference type="AlphaFoldDB" id="A0A1R3RHR1"/>
<dbReference type="VEuPathDB" id="FungiDB:ASPCADRAFT_516954"/>
<dbReference type="EMBL" id="KV907503">
    <property type="protein sequence ID" value="OOF94016.1"/>
    <property type="molecule type" value="Genomic_DNA"/>
</dbReference>
<dbReference type="InterPro" id="IPR011032">
    <property type="entry name" value="GroES-like_sf"/>
</dbReference>
<dbReference type="InterPro" id="IPR036291">
    <property type="entry name" value="NAD(P)-bd_dom_sf"/>
</dbReference>